<organism evidence="2 3">
    <name type="scientific">Dreissena polymorpha</name>
    <name type="common">Zebra mussel</name>
    <name type="synonym">Mytilus polymorpha</name>
    <dbReference type="NCBI Taxonomy" id="45954"/>
    <lineage>
        <taxon>Eukaryota</taxon>
        <taxon>Metazoa</taxon>
        <taxon>Spiralia</taxon>
        <taxon>Lophotrochozoa</taxon>
        <taxon>Mollusca</taxon>
        <taxon>Bivalvia</taxon>
        <taxon>Autobranchia</taxon>
        <taxon>Heteroconchia</taxon>
        <taxon>Euheterodonta</taxon>
        <taxon>Imparidentia</taxon>
        <taxon>Neoheterodontei</taxon>
        <taxon>Myida</taxon>
        <taxon>Dreissenoidea</taxon>
        <taxon>Dreissenidae</taxon>
        <taxon>Dreissena</taxon>
    </lineage>
</organism>
<keyword evidence="3" id="KW-1185">Reference proteome</keyword>
<comment type="caution">
    <text evidence="2">The sequence shown here is derived from an EMBL/GenBank/DDBJ whole genome shotgun (WGS) entry which is preliminary data.</text>
</comment>
<evidence type="ECO:0000313" key="3">
    <source>
        <dbReference type="Proteomes" id="UP000828390"/>
    </source>
</evidence>
<evidence type="ECO:0000313" key="2">
    <source>
        <dbReference type="EMBL" id="KAH3701019.1"/>
    </source>
</evidence>
<dbReference type="Proteomes" id="UP000828390">
    <property type="component" value="Unassembled WGS sequence"/>
</dbReference>
<reference evidence="2" key="1">
    <citation type="journal article" date="2019" name="bioRxiv">
        <title>The Genome of the Zebra Mussel, Dreissena polymorpha: A Resource for Invasive Species Research.</title>
        <authorList>
            <person name="McCartney M.A."/>
            <person name="Auch B."/>
            <person name="Kono T."/>
            <person name="Mallez S."/>
            <person name="Zhang Y."/>
            <person name="Obille A."/>
            <person name="Becker A."/>
            <person name="Abrahante J.E."/>
            <person name="Garbe J."/>
            <person name="Badalamenti J.P."/>
            <person name="Herman A."/>
            <person name="Mangelson H."/>
            <person name="Liachko I."/>
            <person name="Sullivan S."/>
            <person name="Sone E.D."/>
            <person name="Koren S."/>
            <person name="Silverstein K.A.T."/>
            <person name="Beckman K.B."/>
            <person name="Gohl D.M."/>
        </authorList>
    </citation>
    <scope>NUCLEOTIDE SEQUENCE</scope>
    <source>
        <strain evidence="2">Duluth1</strain>
        <tissue evidence="2">Whole animal</tissue>
    </source>
</reference>
<proteinExistence type="predicted"/>
<accession>A0A9D3YLK0</accession>
<dbReference type="AlphaFoldDB" id="A0A9D3YLK0"/>
<dbReference type="EMBL" id="JAIWYP010000015">
    <property type="protein sequence ID" value="KAH3701019.1"/>
    <property type="molecule type" value="Genomic_DNA"/>
</dbReference>
<evidence type="ECO:0000256" key="1">
    <source>
        <dbReference type="SAM" id="MobiDB-lite"/>
    </source>
</evidence>
<gene>
    <name evidence="2" type="ORF">DPMN_076002</name>
</gene>
<reference evidence="2" key="2">
    <citation type="submission" date="2020-11" db="EMBL/GenBank/DDBJ databases">
        <authorList>
            <person name="McCartney M.A."/>
            <person name="Auch B."/>
            <person name="Kono T."/>
            <person name="Mallez S."/>
            <person name="Becker A."/>
            <person name="Gohl D.M."/>
            <person name="Silverstein K.A.T."/>
            <person name="Koren S."/>
            <person name="Bechman K.B."/>
            <person name="Herman A."/>
            <person name="Abrahante J.E."/>
            <person name="Garbe J."/>
        </authorList>
    </citation>
    <scope>NUCLEOTIDE SEQUENCE</scope>
    <source>
        <strain evidence="2">Duluth1</strain>
        <tissue evidence="2">Whole animal</tissue>
    </source>
</reference>
<feature type="region of interest" description="Disordered" evidence="1">
    <location>
        <begin position="1"/>
        <end position="55"/>
    </location>
</feature>
<feature type="compositionally biased region" description="Polar residues" evidence="1">
    <location>
        <begin position="41"/>
        <end position="55"/>
    </location>
</feature>
<name>A0A9D3YLK0_DREPO</name>
<protein>
    <submittedName>
        <fullName evidence="2">Uncharacterized protein</fullName>
    </submittedName>
</protein>
<sequence length="55" mass="5915">MIIFTISDTEIEEPEVRTDTPRRPKGKAPAAPNTGGRKASPSATKLSSKQTGYLL</sequence>